<dbReference type="CDD" id="cd19963">
    <property type="entry name" value="PBP1_BMP-like"/>
    <property type="match status" value="1"/>
</dbReference>
<dbReference type="RefSeq" id="WP_020582594.1">
    <property type="nucleotide sequence ID" value="NZ_JOJP01000001.1"/>
</dbReference>
<reference evidence="4 5" key="1">
    <citation type="submission" date="2014-06" db="EMBL/GenBank/DDBJ databases">
        <title>Whole Genome Sequences of Three Symbiotic Endozoicomonas Bacteria.</title>
        <authorList>
            <person name="Neave M.J."/>
            <person name="Apprill A."/>
            <person name="Voolstra C.R."/>
        </authorList>
    </citation>
    <scope>NUCLEOTIDE SEQUENCE [LARGE SCALE GENOMIC DNA]</scope>
    <source>
        <strain evidence="4 5">DSM 22380</strain>
    </source>
</reference>
<keyword evidence="1 2" id="KW-0732">Signal</keyword>
<dbReference type="AlphaFoldDB" id="A0A081K5B7"/>
<proteinExistence type="predicted"/>
<evidence type="ECO:0000313" key="5">
    <source>
        <dbReference type="Proteomes" id="UP000027997"/>
    </source>
</evidence>
<dbReference type="GO" id="GO:0005886">
    <property type="term" value="C:plasma membrane"/>
    <property type="evidence" value="ECO:0007669"/>
    <property type="project" value="InterPro"/>
</dbReference>
<feature type="signal peptide" evidence="2">
    <location>
        <begin position="1"/>
        <end position="26"/>
    </location>
</feature>
<evidence type="ECO:0000256" key="1">
    <source>
        <dbReference type="ARBA" id="ARBA00022729"/>
    </source>
</evidence>
<dbReference type="InterPro" id="IPR052910">
    <property type="entry name" value="ABC-Purine-Binding"/>
</dbReference>
<accession>A0A081K5B7</accession>
<gene>
    <name evidence="4" type="ORF">GV64_00085</name>
</gene>
<keyword evidence="5" id="KW-1185">Reference proteome</keyword>
<dbReference type="Pfam" id="PF02608">
    <property type="entry name" value="Bmp"/>
    <property type="match status" value="1"/>
</dbReference>
<dbReference type="eggNOG" id="COG1744">
    <property type="taxonomic scope" value="Bacteria"/>
</dbReference>
<evidence type="ECO:0000313" key="4">
    <source>
        <dbReference type="EMBL" id="KEI69343.1"/>
    </source>
</evidence>
<dbReference type="PANTHER" id="PTHR43208">
    <property type="entry name" value="ABC TRANSPORTER SUBSTRATE-BINDING PROTEIN"/>
    <property type="match status" value="1"/>
</dbReference>
<organism evidence="4 5">
    <name type="scientific">Endozoicomonas elysicola</name>
    <dbReference type="NCBI Taxonomy" id="305900"/>
    <lineage>
        <taxon>Bacteria</taxon>
        <taxon>Pseudomonadati</taxon>
        <taxon>Pseudomonadota</taxon>
        <taxon>Gammaproteobacteria</taxon>
        <taxon>Oceanospirillales</taxon>
        <taxon>Endozoicomonadaceae</taxon>
        <taxon>Endozoicomonas</taxon>
    </lineage>
</organism>
<comment type="caution">
    <text evidence="4">The sequence shown here is derived from an EMBL/GenBank/DDBJ whole genome shotgun (WGS) entry which is preliminary data.</text>
</comment>
<sequence>MKSLIKKAIVSVITAGLMTLSTLSSAVEKPLKVGFVYVGPVGDAGWTYGHDEGRLEMVEKLGKNIETTYVESVSEGADAERVIRKLAQQGHDLIFTTSFGYMNPTLKVAKQFPNVKFQHATGYKRGKNVGTYSARFYEGRYLTGVIAGHMTKNNVIGYVGSFPIPEVVQGINAFTLGLRSVNPDATVKVVWINSWYDPAKEREAAESLIAQGADIINQHTDSPAPVQAAQDKGVYAFGYDTDMTRFGPDAHLTGSMVHWGGFYTDTAKAVLDKQWKPEDVWGGFSAGMVEMAPYNKAIPEKVIAQVETFKEQIADGTFTIFEGPIKTQDGSIKVSEGTKLNDGDILSMNWYVEGVEGSLPN</sequence>
<dbReference type="STRING" id="305900.GV64_00085"/>
<evidence type="ECO:0000259" key="3">
    <source>
        <dbReference type="Pfam" id="PF02608"/>
    </source>
</evidence>
<dbReference type="InterPro" id="IPR028082">
    <property type="entry name" value="Peripla_BP_I"/>
</dbReference>
<name>A0A081K5B7_9GAMM</name>
<feature type="domain" description="ABC transporter substrate-binding protein PnrA-like" evidence="3">
    <location>
        <begin position="32"/>
        <end position="313"/>
    </location>
</feature>
<feature type="chain" id="PRO_5001758603" evidence="2">
    <location>
        <begin position="27"/>
        <end position="361"/>
    </location>
</feature>
<dbReference type="PANTHER" id="PTHR43208:SF1">
    <property type="entry name" value="ABC TRANSPORTER SUBSTRATE-BINDING PROTEIN"/>
    <property type="match status" value="1"/>
</dbReference>
<dbReference type="EMBL" id="JOJP01000001">
    <property type="protein sequence ID" value="KEI69343.1"/>
    <property type="molecule type" value="Genomic_DNA"/>
</dbReference>
<dbReference type="SUPFAM" id="SSF53822">
    <property type="entry name" value="Periplasmic binding protein-like I"/>
    <property type="match status" value="1"/>
</dbReference>
<dbReference type="Gene3D" id="3.40.50.2300">
    <property type="match status" value="2"/>
</dbReference>
<dbReference type="InterPro" id="IPR003760">
    <property type="entry name" value="PnrA-like"/>
</dbReference>
<evidence type="ECO:0000256" key="2">
    <source>
        <dbReference type="SAM" id="SignalP"/>
    </source>
</evidence>
<dbReference type="Proteomes" id="UP000027997">
    <property type="component" value="Unassembled WGS sequence"/>
</dbReference>
<protein>
    <submittedName>
        <fullName evidence="4">ABC transporter substrate-binding protein</fullName>
    </submittedName>
</protein>